<dbReference type="AlphaFoldDB" id="A0A6C0G2Q7"/>
<name>A0A6C0G2Q7_9BACL</name>
<protein>
    <submittedName>
        <fullName evidence="1">Uncharacterized protein</fullName>
    </submittedName>
</protein>
<dbReference type="Proteomes" id="UP000476064">
    <property type="component" value="Chromosome"/>
</dbReference>
<reference evidence="1 2" key="1">
    <citation type="submission" date="2020-01" db="EMBL/GenBank/DDBJ databases">
        <title>Paenibacillus sp. nov., isolated from tomato rhizosphere.</title>
        <authorList>
            <person name="Weon H.-Y."/>
            <person name="Lee S.A."/>
        </authorList>
    </citation>
    <scope>NUCLEOTIDE SEQUENCE [LARGE SCALE GENOMIC DNA]</scope>
    <source>
        <strain evidence="1 2">12200R-189</strain>
    </source>
</reference>
<keyword evidence="2" id="KW-1185">Reference proteome</keyword>
<proteinExistence type="predicted"/>
<dbReference type="EMBL" id="CP048209">
    <property type="protein sequence ID" value="QHT60860.1"/>
    <property type="molecule type" value="Genomic_DNA"/>
</dbReference>
<gene>
    <name evidence="1" type="ORF">GXP70_13500</name>
</gene>
<accession>A0A6C0G2Q7</accession>
<evidence type="ECO:0000313" key="1">
    <source>
        <dbReference type="EMBL" id="QHT60860.1"/>
    </source>
</evidence>
<dbReference type="RefSeq" id="WP_162357299.1">
    <property type="nucleotide sequence ID" value="NZ_CP048209.1"/>
</dbReference>
<evidence type="ECO:0000313" key="2">
    <source>
        <dbReference type="Proteomes" id="UP000476064"/>
    </source>
</evidence>
<organism evidence="1 2">
    <name type="scientific">Paenibacillus lycopersici</name>
    <dbReference type="NCBI Taxonomy" id="2704462"/>
    <lineage>
        <taxon>Bacteria</taxon>
        <taxon>Bacillati</taxon>
        <taxon>Bacillota</taxon>
        <taxon>Bacilli</taxon>
        <taxon>Bacillales</taxon>
        <taxon>Paenibacillaceae</taxon>
        <taxon>Paenibacillus</taxon>
    </lineage>
</organism>
<dbReference type="KEGG" id="plyc:GXP70_13500"/>
<sequence length="386" mass="43373">MKHDDTRCVQFITIRLLGEWRMGLMDWIREGITGQKVCPIEHLEAYKRLGEQVYSLHVELADSPSPRAQAFVQAARSLQTMADALIGDALDGDKPKPVPVITHDQADAWYGALPDIMVAARQETAFANAARIALPVTLGEQLEGPQPCPEQHLAGLRRAAGDMEELLKLDIELARSEGETYKEAILLYEEARTRRQAADSIVGTISDGRRVSAETHEEAEAQYWIALSNFILIAQGLKEPGLLKGTIGSANRSGAAFKRCKLDSRDIWKVTSELAIRDINRSGEREQAIEDLTEHWELFVETRVEREYETTVEELLAQGMIREDSYWYCCPFPSVYRVTAPYVNVLGNHVPRGHVFVFEYGDDGEPGRFITQASFQAADSRKYCED</sequence>